<evidence type="ECO:0000313" key="2">
    <source>
        <dbReference type="EMBL" id="KAL3274099.1"/>
    </source>
</evidence>
<feature type="compositionally biased region" description="Low complexity" evidence="1">
    <location>
        <begin position="62"/>
        <end position="75"/>
    </location>
</feature>
<evidence type="ECO:0000256" key="1">
    <source>
        <dbReference type="SAM" id="MobiDB-lite"/>
    </source>
</evidence>
<protein>
    <submittedName>
        <fullName evidence="2">Uncharacterized protein</fullName>
    </submittedName>
</protein>
<proteinExistence type="predicted"/>
<dbReference type="AlphaFoldDB" id="A0ABD2N741"/>
<feature type="compositionally biased region" description="Basic and acidic residues" evidence="1">
    <location>
        <begin position="93"/>
        <end position="115"/>
    </location>
</feature>
<organism evidence="2 3">
    <name type="scientific">Cryptolaemus montrouzieri</name>
    <dbReference type="NCBI Taxonomy" id="559131"/>
    <lineage>
        <taxon>Eukaryota</taxon>
        <taxon>Metazoa</taxon>
        <taxon>Ecdysozoa</taxon>
        <taxon>Arthropoda</taxon>
        <taxon>Hexapoda</taxon>
        <taxon>Insecta</taxon>
        <taxon>Pterygota</taxon>
        <taxon>Neoptera</taxon>
        <taxon>Endopterygota</taxon>
        <taxon>Coleoptera</taxon>
        <taxon>Polyphaga</taxon>
        <taxon>Cucujiformia</taxon>
        <taxon>Coccinelloidea</taxon>
        <taxon>Coccinellidae</taxon>
        <taxon>Scymninae</taxon>
        <taxon>Scymnini</taxon>
        <taxon>Cryptolaemus</taxon>
    </lineage>
</organism>
<gene>
    <name evidence="2" type="ORF">HHI36_015515</name>
</gene>
<reference evidence="2 3" key="1">
    <citation type="journal article" date="2021" name="BMC Biol.">
        <title>Horizontally acquired antibacterial genes associated with adaptive radiation of ladybird beetles.</title>
        <authorList>
            <person name="Li H.S."/>
            <person name="Tang X.F."/>
            <person name="Huang Y.H."/>
            <person name="Xu Z.Y."/>
            <person name="Chen M.L."/>
            <person name="Du X.Y."/>
            <person name="Qiu B.Y."/>
            <person name="Chen P.T."/>
            <person name="Zhang W."/>
            <person name="Slipinski A."/>
            <person name="Escalona H.E."/>
            <person name="Waterhouse R.M."/>
            <person name="Zwick A."/>
            <person name="Pang H."/>
        </authorList>
    </citation>
    <scope>NUCLEOTIDE SEQUENCE [LARGE SCALE GENOMIC DNA]</scope>
    <source>
        <strain evidence="2">SYSU2018</strain>
    </source>
</reference>
<dbReference type="EMBL" id="JABFTP020000062">
    <property type="protein sequence ID" value="KAL3274099.1"/>
    <property type="molecule type" value="Genomic_DNA"/>
</dbReference>
<accession>A0ABD2N741</accession>
<sequence length="135" mass="14989">MLEKTTHVVGSVRANKKNSLVQVLQAKLKREEIFSSEDQKEIVILKGKHTRDKKNIDNPPLASTSSAASTSRTNSPEPLHDSQDFDQEVPSILHDEATQATPKREKTLRKTKEKPMGVLAYNKGKSGVDLSDHMA</sequence>
<dbReference type="Proteomes" id="UP001516400">
    <property type="component" value="Unassembled WGS sequence"/>
</dbReference>
<keyword evidence="3" id="KW-1185">Reference proteome</keyword>
<name>A0ABD2N741_9CUCU</name>
<evidence type="ECO:0000313" key="3">
    <source>
        <dbReference type="Proteomes" id="UP001516400"/>
    </source>
</evidence>
<feature type="region of interest" description="Disordered" evidence="1">
    <location>
        <begin position="47"/>
        <end position="135"/>
    </location>
</feature>
<comment type="caution">
    <text evidence="2">The sequence shown here is derived from an EMBL/GenBank/DDBJ whole genome shotgun (WGS) entry which is preliminary data.</text>
</comment>